<proteinExistence type="predicted"/>
<sequence>MVLRTKSYCNCFSGWLSFESDTLSGSEHDSVPFKVMTRNLPKGSEIYGDSAYLDYEHQDMLEEVEKIRLIAQPKSNSIRPISLHDFVNLKYIRHLSKLNF</sequence>
<organism evidence="1 2">
    <name type="scientific">Parachlamydia acanthamoebae (strain UV7)</name>
    <dbReference type="NCBI Taxonomy" id="765952"/>
    <lineage>
        <taxon>Bacteria</taxon>
        <taxon>Pseudomonadati</taxon>
        <taxon>Chlamydiota</taxon>
        <taxon>Chlamydiia</taxon>
        <taxon>Parachlamydiales</taxon>
        <taxon>Parachlamydiaceae</taxon>
        <taxon>Parachlamydia</taxon>
    </lineage>
</organism>
<reference evidence="1 2" key="2">
    <citation type="journal article" date="2011" name="Mol. Biol. Evol.">
        <title>Unity in variety--the pan-genome of the Chlamydiae.</title>
        <authorList>
            <person name="Collingro A."/>
            <person name="Tischler P."/>
            <person name="Weinmaier T."/>
            <person name="Penz T."/>
            <person name="Heinz E."/>
            <person name="Brunham R.C."/>
            <person name="Read T.D."/>
            <person name="Bavoil P.M."/>
            <person name="Sachse K."/>
            <person name="Kahane S."/>
            <person name="Friedman M.G."/>
            <person name="Rattei T."/>
            <person name="Myers G.S."/>
            <person name="Horn M."/>
        </authorList>
    </citation>
    <scope>NUCLEOTIDE SEQUENCE [LARGE SCALE GENOMIC DNA]</scope>
    <source>
        <strain evidence="2">UV7</strain>
    </source>
</reference>
<protein>
    <recommendedName>
        <fullName evidence="3">Transposase DDE domain-containing protein</fullName>
    </recommendedName>
</protein>
<dbReference type="STRING" id="765952.PUV_05220"/>
<keyword evidence="2" id="KW-1185">Reference proteome</keyword>
<name>F8KX05_PARAV</name>
<dbReference type="KEGG" id="puv:PUV_05220"/>
<dbReference type="AlphaFoldDB" id="F8KX05"/>
<evidence type="ECO:0000313" key="2">
    <source>
        <dbReference type="Proteomes" id="UP000000495"/>
    </source>
</evidence>
<dbReference type="HOGENOM" id="CLU_2303181_0_0_0"/>
<dbReference type="EMBL" id="FR872580">
    <property type="protein sequence ID" value="CCB85472.1"/>
    <property type="molecule type" value="Genomic_DNA"/>
</dbReference>
<dbReference type="Proteomes" id="UP000000495">
    <property type="component" value="Chromosome"/>
</dbReference>
<accession>F8KX05</accession>
<reference key="1">
    <citation type="journal article" date="2011" name="Mol. Biol. Evol.">
        <title>Unity in variety -- the pan-genome of the Chlamydiae.</title>
        <authorList>
            <person name="Collingro A."/>
            <person name="Tischler P."/>
            <person name="Weinmaier T."/>
            <person name="Penz T."/>
            <person name="Heinz E."/>
            <person name="Brunham R.C."/>
            <person name="Read T.D."/>
            <person name="Bavoil P.M."/>
            <person name="Sachse K."/>
            <person name="Kahane S."/>
            <person name="Friedman M.G."/>
            <person name="Rattei T."/>
            <person name="Myers G.S.A."/>
            <person name="Horn M."/>
        </authorList>
    </citation>
    <scope>NUCLEOTIDE SEQUENCE</scope>
    <source>
        <strain>UV7</strain>
    </source>
</reference>
<evidence type="ECO:0008006" key="3">
    <source>
        <dbReference type="Google" id="ProtNLM"/>
    </source>
</evidence>
<gene>
    <name evidence="1" type="ordered locus">PUV_05220</name>
</gene>
<evidence type="ECO:0000313" key="1">
    <source>
        <dbReference type="EMBL" id="CCB85472.1"/>
    </source>
</evidence>